<evidence type="ECO:0000313" key="2">
    <source>
        <dbReference type="Proteomes" id="UP000789342"/>
    </source>
</evidence>
<accession>A0A9N9H9P5</accession>
<evidence type="ECO:0000313" key="1">
    <source>
        <dbReference type="EMBL" id="CAG8663907.1"/>
    </source>
</evidence>
<name>A0A9N9H9P5_9GLOM</name>
<protein>
    <submittedName>
        <fullName evidence="1">11382_t:CDS:1</fullName>
    </submittedName>
</protein>
<dbReference type="Proteomes" id="UP000789342">
    <property type="component" value="Unassembled WGS sequence"/>
</dbReference>
<proteinExistence type="predicted"/>
<dbReference type="AlphaFoldDB" id="A0A9N9H9P5"/>
<sequence length="106" mass="12037">MGVMLNIFVTPKEIQSRVDQASQIKKRTTHSMSKILGVTETKVTRGDGFILLLRSPSSCNLWLLILHYFRSHLISSYLMNSHVTGITANFPLIETNSKRLLYENQG</sequence>
<dbReference type="EMBL" id="CAJVPV010011736">
    <property type="protein sequence ID" value="CAG8663907.1"/>
    <property type="molecule type" value="Genomic_DNA"/>
</dbReference>
<gene>
    <name evidence="1" type="ORF">AMORRO_LOCUS10528</name>
</gene>
<keyword evidence="2" id="KW-1185">Reference proteome</keyword>
<comment type="caution">
    <text evidence="1">The sequence shown here is derived from an EMBL/GenBank/DDBJ whole genome shotgun (WGS) entry which is preliminary data.</text>
</comment>
<organism evidence="1 2">
    <name type="scientific">Acaulospora morrowiae</name>
    <dbReference type="NCBI Taxonomy" id="94023"/>
    <lineage>
        <taxon>Eukaryota</taxon>
        <taxon>Fungi</taxon>
        <taxon>Fungi incertae sedis</taxon>
        <taxon>Mucoromycota</taxon>
        <taxon>Glomeromycotina</taxon>
        <taxon>Glomeromycetes</taxon>
        <taxon>Diversisporales</taxon>
        <taxon>Acaulosporaceae</taxon>
        <taxon>Acaulospora</taxon>
    </lineage>
</organism>
<reference evidence="1" key="1">
    <citation type="submission" date="2021-06" db="EMBL/GenBank/DDBJ databases">
        <authorList>
            <person name="Kallberg Y."/>
            <person name="Tangrot J."/>
            <person name="Rosling A."/>
        </authorList>
    </citation>
    <scope>NUCLEOTIDE SEQUENCE</scope>
    <source>
        <strain evidence="1">CL551</strain>
    </source>
</reference>